<evidence type="ECO:0000313" key="1">
    <source>
        <dbReference type="EMBL" id="CAB4166580.1"/>
    </source>
</evidence>
<dbReference type="EMBL" id="LR796791">
    <property type="protein sequence ID" value="CAB4166580.1"/>
    <property type="molecule type" value="Genomic_DNA"/>
</dbReference>
<sequence>MDTWDWPGTGNDAAKVVPLPLRATPARLPEPRLIRPREWLYGTTLIRRFVSVLVAPGGTGKSTYAIGRGMALASGRPILGDTVHHSVRSWVMNLEDPLEELERRVAAMMMRHQVTREELEGRLFLHSGRDRRLLIAQPTDYGEIVYPDKEAIVAAMRDADIGHLVVDPVVKSHGLEENSNPHMDAVATAWAEVGEATGAAIDLIHHTRKGATMDVDAARGAKALTDASRVTQTMASMTPEEAEKLGVPDEERWQYVRLDDGKSNMAPRATDARWFILEPQTLGNGTPEYPHGDKVASIAGWEPPSPFAGITWRMMIAILDRLERGPSEGEMWILTRRGRANERWAGNVFIGICDKTEAQRAAILDQWHKSGLIEEGSYYSKQARRESPGVIVNRDKWDEISNQNLGGGQS</sequence>
<gene>
    <name evidence="1" type="ORF">UFOVP853_42</name>
</gene>
<proteinExistence type="predicted"/>
<protein>
    <submittedName>
        <fullName evidence="1">AAA domain containing protein</fullName>
    </submittedName>
</protein>
<accession>A0A6J5P3U8</accession>
<name>A0A6J5P3U8_9CAUD</name>
<dbReference type="Gene3D" id="3.40.50.300">
    <property type="entry name" value="P-loop containing nucleotide triphosphate hydrolases"/>
    <property type="match status" value="1"/>
</dbReference>
<dbReference type="InterPro" id="IPR027417">
    <property type="entry name" value="P-loop_NTPase"/>
</dbReference>
<reference evidence="1" key="1">
    <citation type="submission" date="2020-04" db="EMBL/GenBank/DDBJ databases">
        <authorList>
            <person name="Chiriac C."/>
            <person name="Salcher M."/>
            <person name="Ghai R."/>
            <person name="Kavagutti S V."/>
        </authorList>
    </citation>
    <scope>NUCLEOTIDE SEQUENCE</scope>
</reference>
<organism evidence="1">
    <name type="scientific">uncultured Caudovirales phage</name>
    <dbReference type="NCBI Taxonomy" id="2100421"/>
    <lineage>
        <taxon>Viruses</taxon>
        <taxon>Duplodnaviria</taxon>
        <taxon>Heunggongvirae</taxon>
        <taxon>Uroviricota</taxon>
        <taxon>Caudoviricetes</taxon>
        <taxon>Peduoviridae</taxon>
        <taxon>Maltschvirus</taxon>
        <taxon>Maltschvirus maltsch</taxon>
    </lineage>
</organism>
<dbReference type="Pfam" id="PF13481">
    <property type="entry name" value="AAA_25"/>
    <property type="match status" value="1"/>
</dbReference>